<dbReference type="CDD" id="cd00616">
    <property type="entry name" value="AHBA_syn"/>
    <property type="match status" value="1"/>
</dbReference>
<sequence>MINVFQPSLGERELAAVAEVFAGNWLGKGPRTAGFERDFAAHIGVEAERVVTTNSCTEATFIAMDLAGVGEGDEVVLPTVSFVGAGNAVAAHGARPVFCDVDPATLNATVDDIEAALTPRTKAVLLLHYGGYPGDVVDIAALCRDRGVLLIEDAAAAVASGVDGQACGTFGDIGVWSFDSQKIVVAGDGGALSARDPELVARAGKLAYFGLEQFSGYSQAKTTSTRWWDFDISSFSRRSIMNDVQSAMGAVQLRRLPEFLARRAEVVAHYDRELADVPGVLLPPALPRGHRGSQYLYWLRLDARIRDQVARDLYDRGVYTTFRYPALHRVAAYGWTEPLPRAEEAAERTLCLPLHQALSDDDVQTVVDAVRDSVSRRSGGGA</sequence>
<evidence type="ECO:0000256" key="2">
    <source>
        <dbReference type="PIRSR" id="PIRSR000390-2"/>
    </source>
</evidence>
<protein>
    <submittedName>
        <fullName evidence="4">Sugar aminotransferase</fullName>
    </submittedName>
</protein>
<dbReference type="GO" id="GO:0030170">
    <property type="term" value="F:pyridoxal phosphate binding"/>
    <property type="evidence" value="ECO:0007669"/>
    <property type="project" value="TreeGrafter"/>
</dbReference>
<dbReference type="AlphaFoldDB" id="K4NYH4"/>
<organism evidence="4">
    <name type="scientific">Streptoalloteichus sp. ATCC 53650</name>
    <dbReference type="NCBI Taxonomy" id="756733"/>
    <lineage>
        <taxon>Bacteria</taxon>
        <taxon>Bacillati</taxon>
        <taxon>Actinomycetota</taxon>
        <taxon>Actinomycetes</taxon>
        <taxon>Pseudonocardiales</taxon>
        <taxon>Pseudonocardiaceae</taxon>
        <taxon>Streptoalloteichus</taxon>
    </lineage>
</organism>
<evidence type="ECO:0000313" key="4">
    <source>
        <dbReference type="EMBL" id="AFV52158.1"/>
    </source>
</evidence>
<dbReference type="Gene3D" id="3.40.640.10">
    <property type="entry name" value="Type I PLP-dependent aspartate aminotransferase-like (Major domain)"/>
    <property type="match status" value="1"/>
</dbReference>
<dbReference type="InterPro" id="IPR015424">
    <property type="entry name" value="PyrdxlP-dep_Trfase"/>
</dbReference>
<dbReference type="GO" id="GO:0008483">
    <property type="term" value="F:transaminase activity"/>
    <property type="evidence" value="ECO:0007669"/>
    <property type="project" value="UniProtKB-KW"/>
</dbReference>
<dbReference type="GO" id="GO:0000271">
    <property type="term" value="P:polysaccharide biosynthetic process"/>
    <property type="evidence" value="ECO:0007669"/>
    <property type="project" value="TreeGrafter"/>
</dbReference>
<dbReference type="InterPro" id="IPR000653">
    <property type="entry name" value="DegT/StrS_aminotransferase"/>
</dbReference>
<dbReference type="Gene3D" id="3.90.1150.10">
    <property type="entry name" value="Aspartate Aminotransferase, domain 1"/>
    <property type="match status" value="1"/>
</dbReference>
<dbReference type="PANTHER" id="PTHR30244:SF30">
    <property type="entry name" value="BLR5990 PROTEIN"/>
    <property type="match status" value="1"/>
</dbReference>
<comment type="similarity">
    <text evidence="3">Belongs to the DegT/DnrJ/EryC1 family.</text>
</comment>
<keyword evidence="4" id="KW-0032">Aminotransferase</keyword>
<feature type="active site" description="Proton acceptor" evidence="1">
    <location>
        <position position="182"/>
    </location>
</feature>
<dbReference type="PIRSF" id="PIRSF000390">
    <property type="entry name" value="PLP_StrS"/>
    <property type="match status" value="1"/>
</dbReference>
<keyword evidence="2 3" id="KW-0663">Pyridoxal phosphate</keyword>
<evidence type="ECO:0000256" key="3">
    <source>
        <dbReference type="RuleBase" id="RU004508"/>
    </source>
</evidence>
<dbReference type="InterPro" id="IPR015422">
    <property type="entry name" value="PyrdxlP-dep_Trfase_small"/>
</dbReference>
<evidence type="ECO:0000256" key="1">
    <source>
        <dbReference type="PIRSR" id="PIRSR000390-1"/>
    </source>
</evidence>
<feature type="modified residue" description="N6-(pyridoxal phosphate)lysine" evidence="2">
    <location>
        <position position="182"/>
    </location>
</feature>
<reference evidence="4" key="1">
    <citation type="journal article" date="2013" name="Proc. Natl. Acad. Sci. U.S.A.">
        <title>A new member of the 4-methylideneimidazole-5-one-containing aminomutase family from the enediyne kedarcidin biosynthetic pathway.</title>
        <authorList>
            <person name="Huang S.X."/>
            <person name="Lohman J.R."/>
            <person name="Huang T."/>
            <person name="Shen B."/>
        </authorList>
    </citation>
    <scope>NUCLEOTIDE SEQUENCE</scope>
    <source>
        <strain evidence="4">ATCC 53650</strain>
    </source>
</reference>
<name>K4NYH4_9PSEU</name>
<dbReference type="PANTHER" id="PTHR30244">
    <property type="entry name" value="TRANSAMINASE"/>
    <property type="match status" value="1"/>
</dbReference>
<dbReference type="EMBL" id="JX679499">
    <property type="protein sequence ID" value="AFV52158.1"/>
    <property type="molecule type" value="Genomic_DNA"/>
</dbReference>
<dbReference type="SMR" id="K4NYH4"/>
<keyword evidence="4" id="KW-0808">Transferase</keyword>
<accession>K4NYH4</accession>
<proteinExistence type="inferred from homology"/>
<dbReference type="Pfam" id="PF01041">
    <property type="entry name" value="DegT_DnrJ_EryC1"/>
    <property type="match status" value="1"/>
</dbReference>
<dbReference type="SUPFAM" id="SSF53383">
    <property type="entry name" value="PLP-dependent transferases"/>
    <property type="match status" value="1"/>
</dbReference>
<dbReference type="InterPro" id="IPR015421">
    <property type="entry name" value="PyrdxlP-dep_Trfase_major"/>
</dbReference>